<dbReference type="GO" id="GO:0016301">
    <property type="term" value="F:kinase activity"/>
    <property type="evidence" value="ECO:0007669"/>
    <property type="project" value="UniProtKB-KW"/>
</dbReference>
<dbReference type="CDD" id="cd01166">
    <property type="entry name" value="KdgK"/>
    <property type="match status" value="1"/>
</dbReference>
<keyword evidence="3 5" id="KW-0418">Kinase</keyword>
<protein>
    <submittedName>
        <fullName evidence="5">Sugar kinase</fullName>
    </submittedName>
</protein>
<dbReference type="Gene3D" id="3.40.1190.20">
    <property type="match status" value="1"/>
</dbReference>
<dbReference type="PANTHER" id="PTHR43320">
    <property type="entry name" value="SUGAR KINASE"/>
    <property type="match status" value="1"/>
</dbReference>
<evidence type="ECO:0000256" key="1">
    <source>
        <dbReference type="ARBA" id="ARBA00010688"/>
    </source>
</evidence>
<dbReference type="SUPFAM" id="SSF53613">
    <property type="entry name" value="Ribokinase-like"/>
    <property type="match status" value="1"/>
</dbReference>
<dbReference type="Proteomes" id="UP001431776">
    <property type="component" value="Unassembled WGS sequence"/>
</dbReference>
<dbReference type="EMBL" id="JASCXX010000029">
    <property type="protein sequence ID" value="MDI6451182.1"/>
    <property type="molecule type" value="Genomic_DNA"/>
</dbReference>
<evidence type="ECO:0000313" key="5">
    <source>
        <dbReference type="EMBL" id="MDI6451182.1"/>
    </source>
</evidence>
<evidence type="ECO:0000256" key="2">
    <source>
        <dbReference type="ARBA" id="ARBA00022679"/>
    </source>
</evidence>
<dbReference type="AlphaFoldDB" id="A0AAW6U3P6"/>
<reference evidence="5" key="1">
    <citation type="submission" date="2023-05" db="EMBL/GenBank/DDBJ databases">
        <title>Anaerotaeda fermentans gen. nov., sp. nov., a novel anaerobic planctomycete of the new family within the order Sedimentisphaerales isolated from Taman Peninsula, Russia.</title>
        <authorList>
            <person name="Khomyakova M.A."/>
            <person name="Merkel A.Y."/>
            <person name="Slobodkin A.I."/>
        </authorList>
    </citation>
    <scope>NUCLEOTIDE SEQUENCE</scope>
    <source>
        <strain evidence="5">M17dextr</strain>
    </source>
</reference>
<evidence type="ECO:0000259" key="4">
    <source>
        <dbReference type="Pfam" id="PF00294"/>
    </source>
</evidence>
<sequence length="359" mass="39168">MSVELKKDCRYALLVPTSMGARLTPDNGQPFHCGRRFTLQATSAETNVASVSSYLGLPVKVLTTFVKGSPIARFLKDDLAGRHMDVEGPEVDQGGPWGYRHQLNLADCGTGSRGPRVCNDRAGEVGRTLNVKDFDLERIFGREGVQIVHLSGLIAALSPETGTFCLEIARAAKKYGTRISFDLNHRASFWKGREKELRAIFHEIAGVADILVGNEEDFQLALGIEGPEAGGKGLGSKIDSFKGMIERAGKAYPNAKVFATTLREVVNANTHLWGALLAEGSRWHAIEPRQIGVVDRIGGGDAFVGGMLYAVLRGWEPEKWASFGWATGALVVTLLTDYAQPADEEQIWSIWEGNARVKR</sequence>
<comment type="caution">
    <text evidence="5">The sequence shown here is derived from an EMBL/GenBank/DDBJ whole genome shotgun (WGS) entry which is preliminary data.</text>
</comment>
<dbReference type="InterPro" id="IPR011611">
    <property type="entry name" value="PfkB_dom"/>
</dbReference>
<keyword evidence="2" id="KW-0808">Transferase</keyword>
<keyword evidence="6" id="KW-1185">Reference proteome</keyword>
<organism evidence="5 6">
    <name type="scientific">Anaerobaca lacustris</name>
    <dbReference type="NCBI Taxonomy" id="3044600"/>
    <lineage>
        <taxon>Bacteria</taxon>
        <taxon>Pseudomonadati</taxon>
        <taxon>Planctomycetota</taxon>
        <taxon>Phycisphaerae</taxon>
        <taxon>Sedimentisphaerales</taxon>
        <taxon>Anaerobacaceae</taxon>
        <taxon>Anaerobaca</taxon>
    </lineage>
</organism>
<dbReference type="PANTHER" id="PTHR43320:SF2">
    <property type="entry name" value="2-DEHYDRO-3-DEOXYGLUCONOKINASE_2-DEHYDRO-3-DEOXYGALACTONOKINASE"/>
    <property type="match status" value="1"/>
</dbReference>
<comment type="similarity">
    <text evidence="1">Belongs to the carbohydrate kinase PfkB family.</text>
</comment>
<accession>A0AAW6U3P6</accession>
<feature type="domain" description="Carbohydrate kinase PfkB" evidence="4">
    <location>
        <begin position="46"/>
        <end position="333"/>
    </location>
</feature>
<dbReference type="Pfam" id="PF00294">
    <property type="entry name" value="PfkB"/>
    <property type="match status" value="1"/>
</dbReference>
<dbReference type="InterPro" id="IPR029056">
    <property type="entry name" value="Ribokinase-like"/>
</dbReference>
<dbReference type="InterPro" id="IPR052700">
    <property type="entry name" value="Carb_kinase_PfkB-like"/>
</dbReference>
<gene>
    <name evidence="5" type="ORF">QJ522_19120</name>
</gene>
<name>A0AAW6U3P6_9BACT</name>
<evidence type="ECO:0000313" key="6">
    <source>
        <dbReference type="Proteomes" id="UP001431776"/>
    </source>
</evidence>
<evidence type="ECO:0000256" key="3">
    <source>
        <dbReference type="ARBA" id="ARBA00022777"/>
    </source>
</evidence>
<proteinExistence type="inferred from homology"/>